<protein>
    <submittedName>
        <fullName evidence="1">Uncharacterized protein</fullName>
    </submittedName>
</protein>
<dbReference type="AlphaFoldDB" id="A0A5C6TEN9"/>
<sequence length="112" mass="13388">MSQFVGFSWTTPFSFIKSFREESPRSKYINDLMERIEFNTTSTPGNDYNNLRYRRTLTVTNSWNIMGCLTEVLSNWKRLHEFLELADHVNQLAFVFNSVNQAELYLDRMFRL</sequence>
<proteinExistence type="predicted"/>
<reference evidence="1 2" key="1">
    <citation type="submission" date="2019-07" db="EMBL/GenBank/DDBJ databases">
        <title>The First High-Quality Draft Genome Sequence of the Causal Agent of the Current Panama Disease Epidemic.</title>
        <authorList>
            <person name="Warmington R.J."/>
            <person name="Kay W."/>
            <person name="Jeffries A."/>
            <person name="Bebber D."/>
            <person name="Moore K."/>
            <person name="Studholme D.J."/>
        </authorList>
    </citation>
    <scope>NUCLEOTIDE SEQUENCE [LARGE SCALE GENOMIC DNA]</scope>
    <source>
        <strain evidence="1 2">TR4</strain>
    </source>
</reference>
<evidence type="ECO:0000313" key="2">
    <source>
        <dbReference type="Proteomes" id="UP000321331"/>
    </source>
</evidence>
<dbReference type="Proteomes" id="UP000321331">
    <property type="component" value="Unassembled WGS sequence"/>
</dbReference>
<gene>
    <name evidence="1" type="ORF">FocTR4_00003988</name>
</gene>
<organism evidence="1 2">
    <name type="scientific">Fusarium oxysporum f. sp. cubense</name>
    <dbReference type="NCBI Taxonomy" id="61366"/>
    <lineage>
        <taxon>Eukaryota</taxon>
        <taxon>Fungi</taxon>
        <taxon>Dikarya</taxon>
        <taxon>Ascomycota</taxon>
        <taxon>Pezizomycotina</taxon>
        <taxon>Sordariomycetes</taxon>
        <taxon>Hypocreomycetidae</taxon>
        <taxon>Hypocreales</taxon>
        <taxon>Nectriaceae</taxon>
        <taxon>Fusarium</taxon>
        <taxon>Fusarium oxysporum species complex</taxon>
    </lineage>
</organism>
<evidence type="ECO:0000313" key="1">
    <source>
        <dbReference type="EMBL" id="TXC08608.1"/>
    </source>
</evidence>
<name>A0A5C6TEN9_FUSOC</name>
<dbReference type="EMBL" id="VMNF01000005">
    <property type="protein sequence ID" value="TXC08608.1"/>
    <property type="molecule type" value="Genomic_DNA"/>
</dbReference>
<accession>A0A5C6TEN9</accession>
<comment type="caution">
    <text evidence="1">The sequence shown here is derived from an EMBL/GenBank/DDBJ whole genome shotgun (WGS) entry which is preliminary data.</text>
</comment>